<evidence type="ECO:0000256" key="3">
    <source>
        <dbReference type="ARBA" id="ARBA00022598"/>
    </source>
</evidence>
<dbReference type="Gene3D" id="1.10.730.10">
    <property type="entry name" value="Isoleucyl-tRNA Synthetase, Domain 1"/>
    <property type="match status" value="1"/>
</dbReference>
<dbReference type="FunFam" id="3.40.50.620:FF:000098">
    <property type="entry name" value="Valine--tRNA ligase"/>
    <property type="match status" value="1"/>
</dbReference>
<organism evidence="17 18">
    <name type="scientific">Candidatus Protoclostridium stercorigallinarum</name>
    <dbReference type="NCBI Taxonomy" id="2838741"/>
    <lineage>
        <taxon>Bacteria</taxon>
        <taxon>Bacillati</taxon>
        <taxon>Bacillota</taxon>
        <taxon>Clostridia</taxon>
        <taxon>Candidatus Protoclostridium</taxon>
    </lineage>
</organism>
<comment type="catalytic activity">
    <reaction evidence="10">
        <text>tRNA(Val) + L-valine + ATP = L-valyl-tRNA(Val) + AMP + diphosphate</text>
        <dbReference type="Rhea" id="RHEA:10704"/>
        <dbReference type="Rhea" id="RHEA-COMP:9672"/>
        <dbReference type="Rhea" id="RHEA-COMP:9708"/>
        <dbReference type="ChEBI" id="CHEBI:30616"/>
        <dbReference type="ChEBI" id="CHEBI:33019"/>
        <dbReference type="ChEBI" id="CHEBI:57762"/>
        <dbReference type="ChEBI" id="CHEBI:78442"/>
        <dbReference type="ChEBI" id="CHEBI:78537"/>
        <dbReference type="ChEBI" id="CHEBI:456215"/>
        <dbReference type="EC" id="6.1.1.9"/>
    </reaction>
</comment>
<dbReference type="NCBIfam" id="NF004349">
    <property type="entry name" value="PRK05729.1"/>
    <property type="match status" value="1"/>
</dbReference>
<dbReference type="Gene3D" id="3.90.740.10">
    <property type="entry name" value="Valyl/Leucyl/Isoleucyl-tRNA synthetase, editing domain"/>
    <property type="match status" value="2"/>
</dbReference>
<evidence type="ECO:0000259" key="16">
    <source>
        <dbReference type="Pfam" id="PF10458"/>
    </source>
</evidence>
<comment type="similarity">
    <text evidence="11">Belongs to the class-I aminoacyl-tRNA synthetase family. ValS type 1 subfamily.</text>
</comment>
<evidence type="ECO:0000256" key="9">
    <source>
        <dbReference type="ARBA" id="ARBA00024407"/>
    </source>
</evidence>
<evidence type="ECO:0000256" key="5">
    <source>
        <dbReference type="ARBA" id="ARBA00022840"/>
    </source>
</evidence>
<evidence type="ECO:0000256" key="2">
    <source>
        <dbReference type="ARBA" id="ARBA00022490"/>
    </source>
</evidence>
<dbReference type="InterPro" id="IPR014729">
    <property type="entry name" value="Rossmann-like_a/b/a_fold"/>
</dbReference>
<dbReference type="InterPro" id="IPR002300">
    <property type="entry name" value="aa-tRNA-synth_Ia"/>
</dbReference>
<sequence length="719" mass="81055">YEKGWIYHGARIVNLCPHCKTAISDAEVEYETEEGSLWYIRYPAADGGEGIVVATTRPETLLGDMAVAVNPKDKRYASLIGKTLSLPLTDRQIPVIADEYVDKSFGTGAVKITPAHDPNDFEVGLRHGLEVMRVMDDTGHMNDKAGKYAGMDRYDARRAMVADLEALGLLVKIEPHVHNVGHCHRCHSAIEPIVSKQWFVKMKELAQPAIDIVKSRGVRYIPRRFEKNYLYWMENIRDWCISRQLWWGHRIPVFYCDACGGEFVSREDLRVCPKCGAPVRQDEDVLDTWFSSALWPFSTLGWPEKTPDLEYFYPTDVLVTAYDIITFWVARMIYSGLEFMGEKPFSDVLIHGLVRDAQGRKLSKSLGNGIDPLEIIDEAGADVLRISLISGVSAGGDIKYSDKKQESFRNFMNKIWNAARFVLMNVGETKILPIEEVKLTLADKWIITRLNKTIAEVTRYMERYEVGLAANKLYDFIWSEFCDWYIELSKVSLYSSDDKKKQYTLSVLVRVLRDILKLAHPVIPFITDEIYLNLPEEARDAEDIMISAYPDAKALKSYNKDARAMETVMDAIRAVRALRAETGVKPSVRTELYVHTSPEAKGIIGKASEYLVKLASGTSVIETESKPDGCTALVTSLGEIYIPMGELMDYDKELERLGGELERAKGELERANAKLANANFVAKAPKALVDGEREKTVRFAERIAALTAKIKEIEAAAGR</sequence>
<proteinExistence type="inferred from homology"/>
<dbReference type="CDD" id="cd07962">
    <property type="entry name" value="Anticodon_Ia_Val"/>
    <property type="match status" value="1"/>
</dbReference>
<keyword evidence="6" id="KW-0648">Protein biosynthesis</keyword>
<dbReference type="PANTHER" id="PTHR11946">
    <property type="entry name" value="VALYL-TRNA SYNTHETASES"/>
    <property type="match status" value="1"/>
</dbReference>
<evidence type="ECO:0000259" key="15">
    <source>
        <dbReference type="Pfam" id="PF08264"/>
    </source>
</evidence>
<feature type="domain" description="Methionyl/Valyl/Leucyl/Isoleucyl-tRNA synthetase anticodon-binding" evidence="15">
    <location>
        <begin position="443"/>
        <end position="591"/>
    </location>
</feature>
<dbReference type="GO" id="GO:0004832">
    <property type="term" value="F:valine-tRNA ligase activity"/>
    <property type="evidence" value="ECO:0007669"/>
    <property type="project" value="UniProtKB-UniRule"/>
</dbReference>
<dbReference type="InterPro" id="IPR019499">
    <property type="entry name" value="Val-tRNA_synth_tRNA-bd"/>
</dbReference>
<dbReference type="SUPFAM" id="SSF46589">
    <property type="entry name" value="tRNA-binding arm"/>
    <property type="match status" value="1"/>
</dbReference>
<dbReference type="InterPro" id="IPR013155">
    <property type="entry name" value="M/V/L/I-tRNA-synth_anticd-bd"/>
</dbReference>
<evidence type="ECO:0000256" key="8">
    <source>
        <dbReference type="ARBA" id="ARBA00023146"/>
    </source>
</evidence>
<dbReference type="EC" id="6.1.1.9" evidence="1 12"/>
<dbReference type="GO" id="GO:0005829">
    <property type="term" value="C:cytosol"/>
    <property type="evidence" value="ECO:0007669"/>
    <property type="project" value="TreeGrafter"/>
</dbReference>
<keyword evidence="2" id="KW-0963">Cytoplasm</keyword>
<dbReference type="GO" id="GO:0005524">
    <property type="term" value="F:ATP binding"/>
    <property type="evidence" value="ECO:0007669"/>
    <property type="project" value="UniProtKB-KW"/>
</dbReference>
<dbReference type="Proteomes" id="UP000823990">
    <property type="component" value="Unassembled WGS sequence"/>
</dbReference>
<accession>A0A9D1Q2C5</accession>
<dbReference type="InterPro" id="IPR033705">
    <property type="entry name" value="Anticodon_Ia_Val"/>
</dbReference>
<feature type="domain" description="Valyl-tRNA synthetase tRNA-binding arm" evidence="16">
    <location>
        <begin position="649"/>
        <end position="713"/>
    </location>
</feature>
<dbReference type="Gene3D" id="3.40.50.620">
    <property type="entry name" value="HUPs"/>
    <property type="match status" value="2"/>
</dbReference>
<evidence type="ECO:0000256" key="7">
    <source>
        <dbReference type="ARBA" id="ARBA00023054"/>
    </source>
</evidence>
<gene>
    <name evidence="17" type="ORF">H9892_06245</name>
</gene>
<dbReference type="NCBIfam" id="TIGR00422">
    <property type="entry name" value="valS"/>
    <property type="match status" value="1"/>
</dbReference>
<dbReference type="InterPro" id="IPR002303">
    <property type="entry name" value="Valyl-tRNA_ligase"/>
</dbReference>
<comment type="caution">
    <text evidence="17">The sequence shown here is derived from an EMBL/GenBank/DDBJ whole genome shotgun (WGS) entry which is preliminary data.</text>
</comment>
<keyword evidence="4" id="KW-0547">Nucleotide-binding</keyword>
<dbReference type="Pfam" id="PF10458">
    <property type="entry name" value="Val_tRNA-synt_C"/>
    <property type="match status" value="1"/>
</dbReference>
<keyword evidence="7 13" id="KW-0175">Coiled coil</keyword>
<dbReference type="GO" id="GO:0002161">
    <property type="term" value="F:aminoacyl-tRNA deacylase activity"/>
    <property type="evidence" value="ECO:0007669"/>
    <property type="project" value="InterPro"/>
</dbReference>
<keyword evidence="8" id="KW-0030">Aminoacyl-tRNA synthetase</keyword>
<evidence type="ECO:0000256" key="13">
    <source>
        <dbReference type="SAM" id="Coils"/>
    </source>
</evidence>
<name>A0A9D1Q2C5_9FIRM</name>
<evidence type="ECO:0000256" key="1">
    <source>
        <dbReference type="ARBA" id="ARBA00013169"/>
    </source>
</evidence>
<reference evidence="17" key="2">
    <citation type="submission" date="2021-04" db="EMBL/GenBank/DDBJ databases">
        <authorList>
            <person name="Gilroy R."/>
        </authorList>
    </citation>
    <scope>NUCLEOTIDE SEQUENCE</scope>
    <source>
        <strain evidence="17">12435</strain>
    </source>
</reference>
<feature type="coiled-coil region" evidence="13">
    <location>
        <begin position="647"/>
        <end position="681"/>
    </location>
</feature>
<dbReference type="InterPro" id="IPR009080">
    <property type="entry name" value="tRNAsynth_Ia_anticodon-bd"/>
</dbReference>
<dbReference type="SUPFAM" id="SSF50677">
    <property type="entry name" value="ValRS/IleRS/LeuRS editing domain"/>
    <property type="match status" value="1"/>
</dbReference>
<dbReference type="AlphaFoldDB" id="A0A9D1Q2C5"/>
<feature type="domain" description="Aminoacyl-tRNA synthetase class Ia" evidence="14">
    <location>
        <begin position="1"/>
        <end position="264"/>
    </location>
</feature>
<dbReference type="EMBL" id="DXHS01000099">
    <property type="protein sequence ID" value="HIW02923.1"/>
    <property type="molecule type" value="Genomic_DNA"/>
</dbReference>
<evidence type="ECO:0000313" key="18">
    <source>
        <dbReference type="Proteomes" id="UP000823990"/>
    </source>
</evidence>
<dbReference type="Pfam" id="PF08264">
    <property type="entry name" value="Anticodon_1"/>
    <property type="match status" value="1"/>
</dbReference>
<evidence type="ECO:0000256" key="10">
    <source>
        <dbReference type="ARBA" id="ARBA00047552"/>
    </source>
</evidence>
<dbReference type="InterPro" id="IPR010978">
    <property type="entry name" value="tRNA-bd_arm"/>
</dbReference>
<reference evidence="17" key="1">
    <citation type="journal article" date="2021" name="PeerJ">
        <title>Extensive microbial diversity within the chicken gut microbiome revealed by metagenomics and culture.</title>
        <authorList>
            <person name="Gilroy R."/>
            <person name="Ravi A."/>
            <person name="Getino M."/>
            <person name="Pursley I."/>
            <person name="Horton D.L."/>
            <person name="Alikhan N.F."/>
            <person name="Baker D."/>
            <person name="Gharbi K."/>
            <person name="Hall N."/>
            <person name="Watson M."/>
            <person name="Adriaenssens E.M."/>
            <person name="Foster-Nyarko E."/>
            <person name="Jarju S."/>
            <person name="Secka A."/>
            <person name="Antonio M."/>
            <person name="Oren A."/>
            <person name="Chaudhuri R.R."/>
            <person name="La Ragione R."/>
            <person name="Hildebrand F."/>
            <person name="Pallen M.J."/>
        </authorList>
    </citation>
    <scope>NUCLEOTIDE SEQUENCE</scope>
    <source>
        <strain evidence="17">12435</strain>
    </source>
</reference>
<dbReference type="PRINTS" id="PR00986">
    <property type="entry name" value="TRNASYNTHVAL"/>
</dbReference>
<dbReference type="PANTHER" id="PTHR11946:SF93">
    <property type="entry name" value="VALINE--TRNA LIGASE, CHLOROPLASTIC_MITOCHONDRIAL 2"/>
    <property type="match status" value="1"/>
</dbReference>
<dbReference type="FunFam" id="1.10.287.380:FF:000001">
    <property type="entry name" value="Valine--tRNA ligase"/>
    <property type="match status" value="1"/>
</dbReference>
<dbReference type="SUPFAM" id="SSF52374">
    <property type="entry name" value="Nucleotidylyl transferase"/>
    <property type="match status" value="1"/>
</dbReference>
<dbReference type="Pfam" id="PF00133">
    <property type="entry name" value="tRNA-synt_1"/>
    <property type="match status" value="2"/>
</dbReference>
<keyword evidence="5" id="KW-0067">ATP-binding</keyword>
<evidence type="ECO:0000259" key="14">
    <source>
        <dbReference type="Pfam" id="PF00133"/>
    </source>
</evidence>
<dbReference type="FunFam" id="3.90.740.10:FF:000005">
    <property type="entry name" value="Valine--tRNA ligase, mitochondrial"/>
    <property type="match status" value="1"/>
</dbReference>
<evidence type="ECO:0000256" key="12">
    <source>
        <dbReference type="NCBIfam" id="TIGR00422"/>
    </source>
</evidence>
<dbReference type="InterPro" id="IPR009008">
    <property type="entry name" value="Val/Leu/Ile-tRNA-synth_edit"/>
</dbReference>
<feature type="non-terminal residue" evidence="17">
    <location>
        <position position="1"/>
    </location>
</feature>
<dbReference type="SUPFAM" id="SSF47323">
    <property type="entry name" value="Anticodon-binding domain of a subclass of class I aminoacyl-tRNA synthetases"/>
    <property type="match status" value="1"/>
</dbReference>
<dbReference type="Gene3D" id="1.10.287.380">
    <property type="entry name" value="Valyl-tRNA synthetase, C-terminal domain"/>
    <property type="match status" value="1"/>
</dbReference>
<evidence type="ECO:0000256" key="6">
    <source>
        <dbReference type="ARBA" id="ARBA00022917"/>
    </source>
</evidence>
<dbReference type="GO" id="GO:0006438">
    <property type="term" value="P:valyl-tRNA aminoacylation"/>
    <property type="evidence" value="ECO:0007669"/>
    <property type="project" value="UniProtKB-UniRule"/>
</dbReference>
<keyword evidence="3 17" id="KW-0436">Ligase</keyword>
<feature type="domain" description="Aminoacyl-tRNA synthetase class Ia" evidence="14">
    <location>
        <begin position="279"/>
        <end position="400"/>
    </location>
</feature>
<evidence type="ECO:0000313" key="17">
    <source>
        <dbReference type="EMBL" id="HIW02923.1"/>
    </source>
</evidence>
<dbReference type="FunFam" id="1.10.730.10:FF:000014">
    <property type="entry name" value="Valine--tRNA ligase"/>
    <property type="match status" value="1"/>
</dbReference>
<protein>
    <recommendedName>
        <fullName evidence="9 12">Valine--tRNA ligase</fullName>
        <ecNumber evidence="1 12">6.1.1.9</ecNumber>
    </recommendedName>
</protein>
<evidence type="ECO:0000256" key="4">
    <source>
        <dbReference type="ARBA" id="ARBA00022741"/>
    </source>
</evidence>
<evidence type="ECO:0000256" key="11">
    <source>
        <dbReference type="ARBA" id="ARBA00060830"/>
    </source>
</evidence>
<dbReference type="InterPro" id="IPR037118">
    <property type="entry name" value="Val-tRNA_synth_C_sf"/>
</dbReference>